<dbReference type="RefSeq" id="WP_129678356.1">
    <property type="nucleotide sequence ID" value="NZ_SIJK02000060.1"/>
</dbReference>
<dbReference type="EMBL" id="SIJK02000060">
    <property type="protein sequence ID" value="MBP1468208.1"/>
    <property type="molecule type" value="Genomic_DNA"/>
</dbReference>
<evidence type="ECO:0008006" key="3">
    <source>
        <dbReference type="Google" id="ProtNLM"/>
    </source>
</evidence>
<protein>
    <recommendedName>
        <fullName evidence="3">CopG family transcriptional regulator</fullName>
    </recommendedName>
</protein>
<name>A0ABS4DFK6_9CHLR</name>
<evidence type="ECO:0000313" key="2">
    <source>
        <dbReference type="Proteomes" id="UP001193081"/>
    </source>
</evidence>
<accession>A0ABS4DFK6</accession>
<evidence type="ECO:0000313" key="1">
    <source>
        <dbReference type="EMBL" id="MBP1468208.1"/>
    </source>
</evidence>
<sequence length="78" mass="9083">MTTSITLTEQEETALQTIAQQTGKTPDELLREAVEQLLVQYQQTHRRALLQQARGMWRDRTDLPTLETLRREFDRAGV</sequence>
<proteinExistence type="predicted"/>
<comment type="caution">
    <text evidence="1">The sequence shown here is derived from an EMBL/GenBank/DDBJ whole genome shotgun (WGS) entry which is preliminary data.</text>
</comment>
<reference evidence="1 2" key="1">
    <citation type="submission" date="2021-03" db="EMBL/GenBank/DDBJ databases">
        <authorList>
            <person name="Grouzdev D.S."/>
        </authorList>
    </citation>
    <scope>NUCLEOTIDE SEQUENCE [LARGE SCALE GENOMIC DNA]</scope>
    <source>
        <strain evidence="1 2">M50-1</strain>
    </source>
</reference>
<dbReference type="Proteomes" id="UP001193081">
    <property type="component" value="Unassembled WGS sequence"/>
</dbReference>
<organism evidence="1 2">
    <name type="scientific">Candidatus Chloroploca mongolica</name>
    <dbReference type="NCBI Taxonomy" id="2528176"/>
    <lineage>
        <taxon>Bacteria</taxon>
        <taxon>Bacillati</taxon>
        <taxon>Chloroflexota</taxon>
        <taxon>Chloroflexia</taxon>
        <taxon>Chloroflexales</taxon>
        <taxon>Chloroflexineae</taxon>
        <taxon>Oscillochloridaceae</taxon>
        <taxon>Candidatus Chloroploca</taxon>
    </lineage>
</organism>
<keyword evidence="2" id="KW-1185">Reference proteome</keyword>
<gene>
    <name evidence="1" type="ORF">EYB53_021030</name>
</gene>